<dbReference type="Proteomes" id="UP000628560">
    <property type="component" value="Unassembled WGS sequence"/>
</dbReference>
<dbReference type="EMBL" id="JADIXP010000033">
    <property type="protein sequence ID" value="MBF4180793.1"/>
    <property type="molecule type" value="Genomic_DNA"/>
</dbReference>
<dbReference type="AlphaFoldDB" id="A0ABD4KIA9"/>
<evidence type="ECO:0000313" key="1">
    <source>
        <dbReference type="EMBL" id="MBF4180793.1"/>
    </source>
</evidence>
<organism evidence="1 2">
    <name type="scientific">Lelliottia nimipressuralis</name>
    <dbReference type="NCBI Taxonomy" id="69220"/>
    <lineage>
        <taxon>Bacteria</taxon>
        <taxon>Pseudomonadati</taxon>
        <taxon>Pseudomonadota</taxon>
        <taxon>Gammaproteobacteria</taxon>
        <taxon>Enterobacterales</taxon>
        <taxon>Enterobacteriaceae</taxon>
        <taxon>Lelliottia</taxon>
    </lineage>
</organism>
<protein>
    <submittedName>
        <fullName evidence="1">Uncharacterized protein</fullName>
    </submittedName>
</protein>
<gene>
    <name evidence="1" type="ORF">ISP11_23330</name>
</gene>
<comment type="caution">
    <text evidence="1">The sequence shown here is derived from an EMBL/GenBank/DDBJ whole genome shotgun (WGS) entry which is preliminary data.</text>
</comment>
<evidence type="ECO:0000313" key="2">
    <source>
        <dbReference type="Proteomes" id="UP000628560"/>
    </source>
</evidence>
<accession>A0ABD4KIA9</accession>
<name>A0ABD4KIA9_9ENTR</name>
<reference evidence="1 2" key="1">
    <citation type="submission" date="2020-11" db="EMBL/GenBank/DDBJ databases">
        <title>Identification of Lelliottia nimipressuralis from Wound Infection by Whole Genome-Based Bacterial Identification.</title>
        <authorList>
            <person name="Navarathna D.H."/>
            <person name="Choi H."/>
            <person name="Jinadatha C."/>
            <person name="Chatterjee P."/>
            <person name="Hwang M."/>
        </authorList>
    </citation>
    <scope>NUCLEOTIDE SEQUENCE [LARGE SCALE GENOMIC DNA]</scope>
    <source>
        <strain evidence="1 2">DN2020</strain>
    </source>
</reference>
<proteinExistence type="predicted"/>
<sequence length="75" mass="8057">MITYITDQRSGETNILDGLELATLEVRDLAGNTLLNVAAPQAGWTHESLSNVQPQAARDGADVYLNGNWIGSTEV</sequence>